<feature type="non-terminal residue" evidence="2">
    <location>
        <position position="1"/>
    </location>
</feature>
<proteinExistence type="predicted"/>
<comment type="caution">
    <text evidence="2">The sequence shown here is derived from an EMBL/GenBank/DDBJ whole genome shotgun (WGS) entry which is preliminary data.</text>
</comment>
<dbReference type="AlphaFoldDB" id="A0A699S0C2"/>
<gene>
    <name evidence="1" type="ORF">Tci_861305</name>
    <name evidence="2" type="ORF">Tci_862796</name>
</gene>
<evidence type="ECO:0000313" key="1">
    <source>
        <dbReference type="EMBL" id="GFC89335.1"/>
    </source>
</evidence>
<sequence>LSPFVCKIGKSNRNKKREMENVNFFFQDVGTSSSAGGHITQEEAAKEAISIKMSKKFALLEKERLIIETMAYHDKYNKILDEMWKEKVELDGKIIKEDEDAVKRIKGETLKEKDDPGAFVFQSDWRGRLTKMR</sequence>
<organism evidence="2">
    <name type="scientific">Tanacetum cinerariifolium</name>
    <name type="common">Dalmatian daisy</name>
    <name type="synonym">Chrysanthemum cinerariifolium</name>
    <dbReference type="NCBI Taxonomy" id="118510"/>
    <lineage>
        <taxon>Eukaryota</taxon>
        <taxon>Viridiplantae</taxon>
        <taxon>Streptophyta</taxon>
        <taxon>Embryophyta</taxon>
        <taxon>Tracheophyta</taxon>
        <taxon>Spermatophyta</taxon>
        <taxon>Magnoliopsida</taxon>
        <taxon>eudicotyledons</taxon>
        <taxon>Gunneridae</taxon>
        <taxon>Pentapetalae</taxon>
        <taxon>asterids</taxon>
        <taxon>campanulids</taxon>
        <taxon>Asterales</taxon>
        <taxon>Asteraceae</taxon>
        <taxon>Asteroideae</taxon>
        <taxon>Anthemideae</taxon>
        <taxon>Anthemidinae</taxon>
        <taxon>Tanacetum</taxon>
    </lineage>
</organism>
<dbReference type="EMBL" id="BKCJ011128388">
    <property type="protein sequence ID" value="GFC90826.1"/>
    <property type="molecule type" value="Genomic_DNA"/>
</dbReference>
<dbReference type="EMBL" id="BKCJ011120404">
    <property type="protein sequence ID" value="GFC89335.1"/>
    <property type="molecule type" value="Genomic_DNA"/>
</dbReference>
<protein>
    <submittedName>
        <fullName evidence="2">Uncharacterized protein</fullName>
    </submittedName>
</protein>
<accession>A0A699S0C2</accession>
<evidence type="ECO:0000313" key="2">
    <source>
        <dbReference type="EMBL" id="GFC90826.1"/>
    </source>
</evidence>
<name>A0A699S0C2_TANCI</name>
<reference evidence="2" key="1">
    <citation type="journal article" date="2019" name="Sci. Rep.">
        <title>Draft genome of Tanacetum cinerariifolium, the natural source of mosquito coil.</title>
        <authorList>
            <person name="Yamashiro T."/>
            <person name="Shiraishi A."/>
            <person name="Satake H."/>
            <person name="Nakayama K."/>
        </authorList>
    </citation>
    <scope>NUCLEOTIDE SEQUENCE</scope>
</reference>